<feature type="compositionally biased region" description="Polar residues" evidence="2">
    <location>
        <begin position="1408"/>
        <end position="1459"/>
    </location>
</feature>
<dbReference type="EMBL" id="CP111026">
    <property type="protein sequence ID" value="WAR28879.1"/>
    <property type="molecule type" value="Genomic_DNA"/>
</dbReference>
<dbReference type="PANTHER" id="PTHR34439:SF1">
    <property type="entry name" value="CENTROBIN"/>
    <property type="match status" value="1"/>
</dbReference>
<evidence type="ECO:0000256" key="2">
    <source>
        <dbReference type="SAM" id="MobiDB-lite"/>
    </source>
</evidence>
<feature type="region of interest" description="Disordered" evidence="2">
    <location>
        <begin position="181"/>
        <end position="200"/>
    </location>
</feature>
<evidence type="ECO:0000313" key="4">
    <source>
        <dbReference type="Proteomes" id="UP001164746"/>
    </source>
</evidence>
<feature type="compositionally biased region" description="Polar residues" evidence="2">
    <location>
        <begin position="705"/>
        <end position="729"/>
    </location>
</feature>
<sequence>MTSECSSPTGVGNFFINYATDIQFIDDIDCVTLKQCCVSLQNCEASAVSDVDKSYFPRAFTDIDILETNSEVSNSKIAKDTNVHADNLILPVTNSTVNAEHKDIPKANMAERLNNGSGFQPDVIVSTSHQRAGPDGSPSLMPPASRAYAPSILSETDNMFNPVRTLTFSDIDQSSHIEDSSINNSRLVSTPKKGDITKGTSLYDYSSMQSRNFYSVGGANGNQDNDGSDSSDSDDLLNGVRGNISPEFRQLEGEADNEMGNTGPFHPSAHGLSKEFMDQFVGKTSNPAYGTGNDIFSPLGANAFEVAERRMQCSTPPLHSPGPNSPYAKYANGSPGVTKSPRSPYYRQSPRSPRNRQDFNADVSSPNFNADVPSPSSRPDVRPFNREVVGNGYGASDPQSFSHGFSPSNPNTVQIRGRQTHASNVQVVKPKTHSPNSNYTFQPIGKQAPVPVPRNIPKNLNEYFEQHDKQQYYQPQPGGAYMTVDNDERQSYGFEHDDQDNDLDIQSRQGDGSDSDGDGPQRFQQTFGNHAVRNTDVHEQSHSPSPPRPVQRTQVSVKLPQATYDTISANTSHDERNAGQRFHLQQRRSPSQPPDVAITRQDDDNGGGDTSKTGQGKVDLLQNQPAGARNYDQNSHMEYNSRSNVLNNGGPIKTAQGISHKAKDFGKGNFVPSNVERNNQESFSQSGIPTASKDDEENEAYEKPFNQSVNQSSAKAPISQSQTQATQRKPVTVQVTQPSQGVGQTQSSTQISSRLLQDTASHRNKTTQKYVSNVPGISKPAAANQNKEFKKPLDVAPRNVANGTVNEGNINKKTQQTDSAPKFKVSDKTKPRSMSMETLTQKNKNQPNQSKTIDSSKTNQSENQSSRFTSSQRVNQSGEGQDRAEGEGHNLSGHSLEEMGDMGAGRIVTQVQNTSPVPVDQHEPVANMADKVDTSLDYQGMEQVRKQLQSMMRLSNAQMSPQERSKYEHSDILAGFGVEFGDQPKNYFTGDSGNVSRSDASVRAENMRLRDMVEKERYRRKHCEQYIQQLNVKLLETQQQVAVAVSTDKRKDIMIEQLDKQLARVMEGWRRRDAEKDEVVAAAERDKAQIEEKMMINNFEHDMSEAVDALRKEKETAGQEIEELKAKLHDQQRQLAHIEELLDGEREKSELLQQECEGLREGRTTLDKQLDNMQRRLHREQDEWFQREQELLQRIEEVGDKNTKILQMERAKNEEQGKLAEEIMDQYQASTTRVKKLEMELDDAHREKESLKVEMGIMEAKFENAQRVLEADLHADMEKQISEQIAEVQSRNEQTLEDLQERHRAQVLEISQRHGAELERQLARFRDELARKEDEFRKQFQELESRLEILTKLQYAMQSQWNEALSLLTATPQRQTTQSRTAGASDANTSSMSVPAVNFSLLSPRPQPANQTTESSQLANQTTPPRNQTANRNDCNKSTNDTDPKSLSANQISPVQRNPANGDYVAMFSPGKDSFVSHSTEKEPEDVSIETAALSHLRQFQDYMNSFTKTPDWISTINSQLDLSGCTSGVQREGSIQGTPRLPSPPEIAALLSTHLQNIQQQHMPQPPRSTANTTGQSVHTSQQKPANQMTGYNSAFSSQSGQSFSQYLANQLSANTSSIYSQSGSAFSQPASLSANQNQEGNSSKCSSLPPNLSSKPIKQQIPFNPTEIPPQSHQQIEVSHSNLDQTDITVYSDVTNQTGAEGSALWEEAPGLPRAVPIRPPQQGDDPYLNDDNHSVMSGVSIGPIRGYFQGGQSFSPPTRQHRDSDNNSVDDLTSQSHKLNADYSELSVRLDEHESHQNDLQHYIQMLLRRSPGEADAQHNDSLFSQDETDMNDTAQAAQLQRELDRIQELRHRQENRQGEGGAPGGGGTSVGEQH</sequence>
<evidence type="ECO:0000256" key="1">
    <source>
        <dbReference type="SAM" id="Coils"/>
    </source>
</evidence>
<feature type="compositionally biased region" description="Polar residues" evidence="2">
    <location>
        <begin position="801"/>
        <end position="819"/>
    </location>
</feature>
<feature type="compositionally biased region" description="Polar residues" evidence="2">
    <location>
        <begin position="621"/>
        <end position="634"/>
    </location>
</feature>
<feature type="compositionally biased region" description="Polar residues" evidence="2">
    <location>
        <begin position="1559"/>
        <end position="1594"/>
    </location>
</feature>
<feature type="region of interest" description="Disordered" evidence="2">
    <location>
        <begin position="1622"/>
        <end position="1674"/>
    </location>
</feature>
<keyword evidence="1" id="KW-0175">Coiled coil</keyword>
<organism evidence="3 4">
    <name type="scientific">Mya arenaria</name>
    <name type="common">Soft-shell clam</name>
    <dbReference type="NCBI Taxonomy" id="6604"/>
    <lineage>
        <taxon>Eukaryota</taxon>
        <taxon>Metazoa</taxon>
        <taxon>Spiralia</taxon>
        <taxon>Lophotrochozoa</taxon>
        <taxon>Mollusca</taxon>
        <taxon>Bivalvia</taxon>
        <taxon>Autobranchia</taxon>
        <taxon>Heteroconchia</taxon>
        <taxon>Euheterodonta</taxon>
        <taxon>Imparidentia</taxon>
        <taxon>Neoheterodontei</taxon>
        <taxon>Myida</taxon>
        <taxon>Myoidea</taxon>
        <taxon>Myidae</taxon>
        <taxon>Mya</taxon>
    </lineage>
</organism>
<feature type="region of interest" description="Disordered" evidence="2">
    <location>
        <begin position="1723"/>
        <end position="1777"/>
    </location>
</feature>
<feature type="region of interest" description="Disordered" evidence="2">
    <location>
        <begin position="1816"/>
        <end position="1878"/>
    </location>
</feature>
<feature type="non-terminal residue" evidence="3">
    <location>
        <position position="1"/>
    </location>
</feature>
<feature type="compositionally biased region" description="Polar residues" evidence="2">
    <location>
        <begin position="671"/>
        <end position="689"/>
    </location>
</feature>
<feature type="region of interest" description="Disordered" evidence="2">
    <location>
        <begin position="1525"/>
        <end position="1544"/>
    </location>
</feature>
<feature type="region of interest" description="Disordered" evidence="2">
    <location>
        <begin position="567"/>
        <end position="634"/>
    </location>
</feature>
<feature type="compositionally biased region" description="Polar residues" evidence="2">
    <location>
        <begin position="1823"/>
        <end position="1842"/>
    </location>
</feature>
<feature type="compositionally biased region" description="Basic and acidic residues" evidence="2">
    <location>
        <begin position="1845"/>
        <end position="1861"/>
    </location>
</feature>
<feature type="region of interest" description="Disordered" evidence="2">
    <location>
        <begin position="1400"/>
        <end position="1463"/>
    </location>
</feature>
<gene>
    <name evidence="3" type="ORF">MAR_014583</name>
</gene>
<name>A0ABY7G6B1_MYAAR</name>
<feature type="compositionally biased region" description="Low complexity" evidence="2">
    <location>
        <begin position="730"/>
        <end position="750"/>
    </location>
</feature>
<feature type="coiled-coil region" evidence="1">
    <location>
        <begin position="1220"/>
        <end position="1353"/>
    </location>
</feature>
<accession>A0ABY7G6B1</accession>
<feature type="coiled-coil region" evidence="1">
    <location>
        <begin position="1096"/>
        <end position="1183"/>
    </location>
</feature>
<proteinExistence type="predicted"/>
<feature type="compositionally biased region" description="Acidic residues" evidence="2">
    <location>
        <begin position="226"/>
        <end position="235"/>
    </location>
</feature>
<dbReference type="Proteomes" id="UP001164746">
    <property type="component" value="Chromosome 15"/>
</dbReference>
<feature type="region of interest" description="Disordered" evidence="2">
    <location>
        <begin position="214"/>
        <end position="241"/>
    </location>
</feature>
<dbReference type="InterPro" id="IPR038923">
    <property type="entry name" value="Centrobin"/>
</dbReference>
<feature type="compositionally biased region" description="Gly residues" evidence="2">
    <location>
        <begin position="1862"/>
        <end position="1878"/>
    </location>
</feature>
<dbReference type="PANTHER" id="PTHR34439">
    <property type="entry name" value="CENTROBIN"/>
    <property type="match status" value="1"/>
</dbReference>
<protein>
    <submittedName>
        <fullName evidence="3">CNTRB-like protein</fullName>
    </submittedName>
</protein>
<feature type="region of interest" description="Disordered" evidence="2">
    <location>
        <begin position="491"/>
        <end position="555"/>
    </location>
</feature>
<feature type="compositionally biased region" description="Polar residues" evidence="2">
    <location>
        <begin position="1525"/>
        <end position="1538"/>
    </location>
</feature>
<feature type="region of interest" description="Disordered" evidence="2">
    <location>
        <begin position="663"/>
        <end position="898"/>
    </location>
</feature>
<feature type="region of interest" description="Disordered" evidence="2">
    <location>
        <begin position="429"/>
        <end position="457"/>
    </location>
</feature>
<feature type="region of interest" description="Disordered" evidence="2">
    <location>
        <begin position="313"/>
        <end position="384"/>
    </location>
</feature>
<feature type="compositionally biased region" description="Polar residues" evidence="2">
    <location>
        <begin position="835"/>
        <end position="879"/>
    </location>
</feature>
<reference evidence="3" key="1">
    <citation type="submission" date="2022-11" db="EMBL/GenBank/DDBJ databases">
        <title>Centuries of genome instability and evolution in soft-shell clam transmissible cancer (bioRxiv).</title>
        <authorList>
            <person name="Hart S.F.M."/>
            <person name="Yonemitsu M.A."/>
            <person name="Giersch R.M."/>
            <person name="Beal B.F."/>
            <person name="Arriagada G."/>
            <person name="Davis B.W."/>
            <person name="Ostrander E.A."/>
            <person name="Goff S.P."/>
            <person name="Metzger M.J."/>
        </authorList>
    </citation>
    <scope>NUCLEOTIDE SEQUENCE</scope>
    <source>
        <strain evidence="3">MELC-2E11</strain>
        <tissue evidence="3">Siphon/mantle</tissue>
    </source>
</reference>
<keyword evidence="4" id="KW-1185">Reference proteome</keyword>
<feature type="region of interest" description="Disordered" evidence="2">
    <location>
        <begin position="1559"/>
        <end position="1597"/>
    </location>
</feature>
<evidence type="ECO:0000313" key="3">
    <source>
        <dbReference type="EMBL" id="WAR28879.1"/>
    </source>
</evidence>
<feature type="region of interest" description="Disordered" evidence="2">
    <location>
        <begin position="1372"/>
        <end position="1391"/>
    </location>
</feature>